<sequence>DRRTGRVPYQPGRLDAGVAARLEYLAADEKAETRRLRTRELIGLLYEADRHLYSTPAMAFELSEWLRLDQFDFRRDEDGLTERTLCLAPRHVRMLRAFLTPRAYPVLRRLGMAGRLAKMSLGTLDYEGEVVVLLSRPGCSESEQVALGRVLMRQWLTLATLGYTTHPLSQILDAEVTKQRLARLLDVDDPSRLVNVARVGRPT</sequence>
<dbReference type="EMBL" id="JBHTIR010001483">
    <property type="protein sequence ID" value="MFD0852610.1"/>
    <property type="molecule type" value="Genomic_DNA"/>
</dbReference>
<accession>A0ABW3CDI3</accession>
<dbReference type="InterPro" id="IPR000415">
    <property type="entry name" value="Nitroreductase-like"/>
</dbReference>
<evidence type="ECO:0000313" key="2">
    <source>
        <dbReference type="Proteomes" id="UP001597083"/>
    </source>
</evidence>
<reference evidence="2" key="1">
    <citation type="journal article" date="2019" name="Int. J. Syst. Evol. Microbiol.">
        <title>The Global Catalogue of Microorganisms (GCM) 10K type strain sequencing project: providing services to taxonomists for standard genome sequencing and annotation.</title>
        <authorList>
            <consortium name="The Broad Institute Genomics Platform"/>
            <consortium name="The Broad Institute Genome Sequencing Center for Infectious Disease"/>
            <person name="Wu L."/>
            <person name="Ma J."/>
        </authorList>
    </citation>
    <scope>NUCLEOTIDE SEQUENCE [LARGE SCALE GENOMIC DNA]</scope>
    <source>
        <strain evidence="2">JCM 31696</strain>
    </source>
</reference>
<name>A0ABW3CDI3_9ACTN</name>
<keyword evidence="2" id="KW-1185">Reference proteome</keyword>
<evidence type="ECO:0000313" key="1">
    <source>
        <dbReference type="EMBL" id="MFD0852610.1"/>
    </source>
</evidence>
<proteinExistence type="predicted"/>
<feature type="non-terminal residue" evidence="1">
    <location>
        <position position="1"/>
    </location>
</feature>
<protein>
    <submittedName>
        <fullName evidence="1">Uncharacterized protein</fullName>
    </submittedName>
</protein>
<gene>
    <name evidence="1" type="ORF">ACFQ07_10265</name>
</gene>
<comment type="caution">
    <text evidence="1">The sequence shown here is derived from an EMBL/GenBank/DDBJ whole genome shotgun (WGS) entry which is preliminary data.</text>
</comment>
<dbReference type="Proteomes" id="UP001597083">
    <property type="component" value="Unassembled WGS sequence"/>
</dbReference>
<dbReference type="Gene3D" id="3.40.109.10">
    <property type="entry name" value="NADH Oxidase"/>
    <property type="match status" value="1"/>
</dbReference>
<organism evidence="1 2">
    <name type="scientific">Actinomadura adrarensis</name>
    <dbReference type="NCBI Taxonomy" id="1819600"/>
    <lineage>
        <taxon>Bacteria</taxon>
        <taxon>Bacillati</taxon>
        <taxon>Actinomycetota</taxon>
        <taxon>Actinomycetes</taxon>
        <taxon>Streptosporangiales</taxon>
        <taxon>Thermomonosporaceae</taxon>
        <taxon>Actinomadura</taxon>
    </lineage>
</organism>
<feature type="non-terminal residue" evidence="1">
    <location>
        <position position="203"/>
    </location>
</feature>